<feature type="region of interest" description="Disordered" evidence="2">
    <location>
        <begin position="1"/>
        <end position="32"/>
    </location>
</feature>
<protein>
    <submittedName>
        <fullName evidence="3">Uncharacterized protein</fullName>
    </submittedName>
</protein>
<dbReference type="EMBL" id="ML993584">
    <property type="protein sequence ID" value="KAF2170773.1"/>
    <property type="molecule type" value="Genomic_DNA"/>
</dbReference>
<feature type="compositionally biased region" description="Pro residues" evidence="2">
    <location>
        <begin position="1"/>
        <end position="12"/>
    </location>
</feature>
<reference evidence="3" key="1">
    <citation type="journal article" date="2020" name="Stud. Mycol.">
        <title>101 Dothideomycetes genomes: a test case for predicting lifestyles and emergence of pathogens.</title>
        <authorList>
            <person name="Haridas S."/>
            <person name="Albert R."/>
            <person name="Binder M."/>
            <person name="Bloem J."/>
            <person name="Labutti K."/>
            <person name="Salamov A."/>
            <person name="Andreopoulos B."/>
            <person name="Baker S."/>
            <person name="Barry K."/>
            <person name="Bills G."/>
            <person name="Bluhm B."/>
            <person name="Cannon C."/>
            <person name="Castanera R."/>
            <person name="Culley D."/>
            <person name="Daum C."/>
            <person name="Ezra D."/>
            <person name="Gonzalez J."/>
            <person name="Henrissat B."/>
            <person name="Kuo A."/>
            <person name="Liang C."/>
            <person name="Lipzen A."/>
            <person name="Lutzoni F."/>
            <person name="Magnuson J."/>
            <person name="Mondo S."/>
            <person name="Nolan M."/>
            <person name="Ohm R."/>
            <person name="Pangilinan J."/>
            <person name="Park H.-J."/>
            <person name="Ramirez L."/>
            <person name="Alfaro M."/>
            <person name="Sun H."/>
            <person name="Tritt A."/>
            <person name="Yoshinaga Y."/>
            <person name="Zwiers L.-H."/>
            <person name="Turgeon B."/>
            <person name="Goodwin S."/>
            <person name="Spatafora J."/>
            <person name="Crous P."/>
            <person name="Grigoriev I."/>
        </authorList>
    </citation>
    <scope>NUCLEOTIDE SEQUENCE</scope>
    <source>
        <strain evidence="3">ATCC 36951</strain>
    </source>
</reference>
<gene>
    <name evidence="3" type="ORF">M409DRAFT_18747</name>
</gene>
<dbReference type="GeneID" id="54557902"/>
<dbReference type="AlphaFoldDB" id="A0A6A6CVN3"/>
<evidence type="ECO:0000256" key="1">
    <source>
        <dbReference type="SAM" id="Coils"/>
    </source>
</evidence>
<feature type="compositionally biased region" description="Polar residues" evidence="2">
    <location>
        <begin position="333"/>
        <end position="348"/>
    </location>
</feature>
<dbReference type="RefSeq" id="XP_033671662.1">
    <property type="nucleotide sequence ID" value="XM_033804630.1"/>
</dbReference>
<feature type="compositionally biased region" description="Low complexity" evidence="2">
    <location>
        <begin position="307"/>
        <end position="332"/>
    </location>
</feature>
<sequence length="586" mass="64280">MPPKPYTLPPLTHPSFIGTPKPTCPAPSLKNPSQRCRNKRSCDLRRGGAKREAERVALLRDDLVLCWEVLSREERWGLADGVAKGSVCGVCERGGRRGVVREGILRGLAVGGEGDGVGDGGEKGALLSSVPEEGVCVQPKKHEGEEAGRKEEPRQEEAISSNPVEDSILVQPGKHEDEEIDQKEESKKEAISSNPVEDSVVFIQPEEAGREEESRKEAISSNAAEDSVLILRRNHDDDQKANRNDEPEEAIPEISLDNTIVHEQEDRESTQPTRPEEADSTPSTPLEDSILVYYQHSTNSQDPSPRPNSNSNSRNWDPISSTPSSARTASTRHNSSSPPTDVTLNSSPPDLPPVIIEGTLADFCFQTPPHAPSTPVEVLWTGPIHAVGYFPEPGTPSKGPAGEEEDVPTEKQDEDLSSTLKISVLELESENATLRDQLQTLHRDLDTANLKTRAARLEADRWRNLYHALKDCVGWIFSRNEVDSPDEEEDPAPELEVDDEGASWSSEAEEVDGEEVYWPLKVPKKREGSGVRVDSGLGLGSLFGGEEMDLPPVPVVRRRRRTAGMMSLGSIVEVEEREEDMGLVGQ</sequence>
<evidence type="ECO:0000256" key="2">
    <source>
        <dbReference type="SAM" id="MobiDB-lite"/>
    </source>
</evidence>
<accession>A0A6A6CVN3</accession>
<feature type="region of interest" description="Disordered" evidence="2">
    <location>
        <begin position="482"/>
        <end position="512"/>
    </location>
</feature>
<feature type="region of interest" description="Disordered" evidence="2">
    <location>
        <begin position="110"/>
        <end position="353"/>
    </location>
</feature>
<dbReference type="Proteomes" id="UP000799537">
    <property type="component" value="Unassembled WGS sequence"/>
</dbReference>
<feature type="coiled-coil region" evidence="1">
    <location>
        <begin position="424"/>
        <end position="451"/>
    </location>
</feature>
<feature type="compositionally biased region" description="Basic and acidic residues" evidence="2">
    <location>
        <begin position="260"/>
        <end position="277"/>
    </location>
</feature>
<feature type="compositionally biased region" description="Acidic residues" evidence="2">
    <location>
        <begin position="402"/>
        <end position="416"/>
    </location>
</feature>
<keyword evidence="4" id="KW-1185">Reference proteome</keyword>
<keyword evidence="1" id="KW-0175">Coiled coil</keyword>
<feature type="region of interest" description="Disordered" evidence="2">
    <location>
        <begin position="391"/>
        <end position="417"/>
    </location>
</feature>
<feature type="compositionally biased region" description="Gly residues" evidence="2">
    <location>
        <begin position="110"/>
        <end position="119"/>
    </location>
</feature>
<proteinExistence type="predicted"/>
<name>A0A6A6CVN3_ZASCE</name>
<evidence type="ECO:0000313" key="4">
    <source>
        <dbReference type="Proteomes" id="UP000799537"/>
    </source>
</evidence>
<evidence type="ECO:0000313" key="3">
    <source>
        <dbReference type="EMBL" id="KAF2170773.1"/>
    </source>
</evidence>
<feature type="compositionally biased region" description="Basic and acidic residues" evidence="2">
    <location>
        <begin position="140"/>
        <end position="157"/>
    </location>
</feature>
<feature type="compositionally biased region" description="Basic and acidic residues" evidence="2">
    <location>
        <begin position="207"/>
        <end position="218"/>
    </location>
</feature>
<feature type="compositionally biased region" description="Acidic residues" evidence="2">
    <location>
        <begin position="483"/>
        <end position="512"/>
    </location>
</feature>
<organism evidence="3 4">
    <name type="scientific">Zasmidium cellare ATCC 36951</name>
    <dbReference type="NCBI Taxonomy" id="1080233"/>
    <lineage>
        <taxon>Eukaryota</taxon>
        <taxon>Fungi</taxon>
        <taxon>Dikarya</taxon>
        <taxon>Ascomycota</taxon>
        <taxon>Pezizomycotina</taxon>
        <taxon>Dothideomycetes</taxon>
        <taxon>Dothideomycetidae</taxon>
        <taxon>Mycosphaerellales</taxon>
        <taxon>Mycosphaerellaceae</taxon>
        <taxon>Zasmidium</taxon>
    </lineage>
</organism>
<feature type="compositionally biased region" description="Basic and acidic residues" evidence="2">
    <location>
        <begin position="233"/>
        <end position="245"/>
    </location>
</feature>
<feature type="compositionally biased region" description="Basic and acidic residues" evidence="2">
    <location>
        <begin position="173"/>
        <end position="190"/>
    </location>
</feature>